<dbReference type="GO" id="GO:0042597">
    <property type="term" value="C:periplasmic space"/>
    <property type="evidence" value="ECO:0007669"/>
    <property type="project" value="UniProtKB-SubCell"/>
</dbReference>
<dbReference type="Gene3D" id="2.60.40.10">
    <property type="entry name" value="Immunoglobulins"/>
    <property type="match status" value="1"/>
</dbReference>
<keyword evidence="6" id="KW-0574">Periplasm</keyword>
<sequence length="738" mass="82283">MVAPYRKQNVTPRSDENIRESVEQLLGKMTLAEKIGQMSQCADSEFAFGGEIEADPTELLVREGRVGSILGAFNSRRTFDLQKLAVEQSRLRIPLMFNADVIHGYQTIFPIPLAWACSWDLEEIKRACMIAAKEATASGITYNHAPMVDISRDARWGRVMEGAGEDPYLGALIARAQVEGFQGDTLFSEETLIACLKHFIGYGASEAGRDYNTVDMSEWTLRNVYLPPFKAGLEAGSASVMNAFNFYNGIPVAGNKFILHDLLREELGFDGMLISDYGAVDEIYIHGAARDRKDAARQSLEATMDIEMVTQLYENYLPQLIEEGKVQEAQIDAAVRRILIYKYKIGIMDDPFRYIRPEKEEEYHFHADHLQASRELARKSIVLLKNENQTLPLQTEAVIAGTQKIAVIGPFADSKDMLGTWQFSRYKEETVTLLEGLTAKGIAEDQLLYAEGSGVNDPIEGGIEQAVRAAEAADIVLLALGEHSEMSGEAASRMDISIPAVQQQLAEAVIAVGKPVVLVLTNGRPLVLDWYEQNVDAIVETWFLGSQAGHAIADVLTGDYNPTGKLTMSFPKHLGQSPIYYNRFNTGRPLTAENQDEKYISKYLDGPNDPLYPFGYGLSYTEFSYSDLQLDRQQMKSGEQITVTVTVTNTGSMAGEEIAQLYIQDLYGTTVRPVKELKGYRKVQLAPQQSIQIEFVITEQDLEYCNARLEWTAEEGEFKVYVGTHSGNTLEQTFELLK</sequence>
<dbReference type="STRING" id="1616788.AR543_12785"/>
<dbReference type="InterPro" id="IPR013783">
    <property type="entry name" value="Ig-like_fold"/>
</dbReference>
<comment type="similarity">
    <text evidence="3 11">Belongs to the glycosyl hydrolase 3 family.</text>
</comment>
<dbReference type="FunFam" id="3.20.20.300:FF:000005">
    <property type="entry name" value="Periplasmic beta-glucosidase"/>
    <property type="match status" value="1"/>
</dbReference>
<evidence type="ECO:0000256" key="10">
    <source>
        <dbReference type="ARBA" id="ARBA00067498"/>
    </source>
</evidence>
<evidence type="ECO:0000256" key="11">
    <source>
        <dbReference type="RuleBase" id="RU361161"/>
    </source>
</evidence>
<dbReference type="EMBL" id="CP013023">
    <property type="protein sequence ID" value="ANF98790.1"/>
    <property type="molecule type" value="Genomic_DNA"/>
</dbReference>
<evidence type="ECO:0000256" key="5">
    <source>
        <dbReference type="ARBA" id="ARBA00022729"/>
    </source>
</evidence>
<dbReference type="Pfam" id="PF14310">
    <property type="entry name" value="Fn3-like"/>
    <property type="match status" value="1"/>
</dbReference>
<evidence type="ECO:0000259" key="12">
    <source>
        <dbReference type="SMART" id="SM01217"/>
    </source>
</evidence>
<dbReference type="InterPro" id="IPR001764">
    <property type="entry name" value="Glyco_hydro_3_N"/>
</dbReference>
<dbReference type="PRINTS" id="PR00133">
    <property type="entry name" value="GLHYDRLASE3"/>
</dbReference>
<keyword evidence="9 11" id="KW-0326">Glycosidase</keyword>
<dbReference type="SUPFAM" id="SSF52279">
    <property type="entry name" value="Beta-D-glucan exohydrolase, C-terminal domain"/>
    <property type="match status" value="1"/>
</dbReference>
<dbReference type="Proteomes" id="UP000078148">
    <property type="component" value="Chromosome"/>
</dbReference>
<evidence type="ECO:0000313" key="14">
    <source>
        <dbReference type="Proteomes" id="UP000078148"/>
    </source>
</evidence>
<keyword evidence="5" id="KW-0732">Signal</keyword>
<proteinExistence type="inferred from homology"/>
<dbReference type="InterPro" id="IPR050288">
    <property type="entry name" value="Cellulose_deg_GH3"/>
</dbReference>
<feature type="domain" description="Fibronectin type III-like" evidence="12">
    <location>
        <begin position="657"/>
        <end position="726"/>
    </location>
</feature>
<dbReference type="PANTHER" id="PTHR42715">
    <property type="entry name" value="BETA-GLUCOSIDASE"/>
    <property type="match status" value="1"/>
</dbReference>
<dbReference type="InterPro" id="IPR002772">
    <property type="entry name" value="Glyco_hydro_3_C"/>
</dbReference>
<evidence type="ECO:0000256" key="1">
    <source>
        <dbReference type="ARBA" id="ARBA00000448"/>
    </source>
</evidence>
<dbReference type="PROSITE" id="PS00775">
    <property type="entry name" value="GLYCOSYL_HYDROL_F3"/>
    <property type="match status" value="1"/>
</dbReference>
<dbReference type="Pfam" id="PF01915">
    <property type="entry name" value="Glyco_hydro_3_C"/>
    <property type="match status" value="1"/>
</dbReference>
<comment type="catalytic activity">
    <reaction evidence="1">
        <text>Hydrolysis of terminal, non-reducing beta-D-glucosyl residues with release of beta-D-glucose.</text>
        <dbReference type="EC" id="3.2.1.21"/>
    </reaction>
</comment>
<dbReference type="InterPro" id="IPR019800">
    <property type="entry name" value="Glyco_hydro_3_AS"/>
</dbReference>
<evidence type="ECO:0000256" key="3">
    <source>
        <dbReference type="ARBA" id="ARBA00005336"/>
    </source>
</evidence>
<reference evidence="14" key="1">
    <citation type="submission" date="2015-10" db="EMBL/GenBank/DDBJ databases">
        <title>Genome of Paenibacillus bovis sp. nov.</title>
        <authorList>
            <person name="Wu Z."/>
            <person name="Gao C."/>
            <person name="Liu Z."/>
            <person name="Zheng H."/>
        </authorList>
    </citation>
    <scope>NUCLEOTIDE SEQUENCE [LARGE SCALE GENOMIC DNA]</scope>
    <source>
        <strain evidence="14">BD3526</strain>
    </source>
</reference>
<keyword evidence="7 11" id="KW-0378">Hydrolase</keyword>
<dbReference type="InterPro" id="IPR036962">
    <property type="entry name" value="Glyco_hydro_3_N_sf"/>
</dbReference>
<dbReference type="AlphaFoldDB" id="A0A172ZNK5"/>
<dbReference type="InterPro" id="IPR026891">
    <property type="entry name" value="Fn3-like"/>
</dbReference>
<dbReference type="Gene3D" id="3.40.50.1700">
    <property type="entry name" value="Glycoside hydrolase family 3 C-terminal domain"/>
    <property type="match status" value="1"/>
</dbReference>
<dbReference type="Pfam" id="PF00933">
    <property type="entry name" value="Glyco_hydro_3"/>
    <property type="match status" value="1"/>
</dbReference>
<dbReference type="FunFam" id="3.40.50.1700:FF:000004">
    <property type="entry name" value="Periplasmic beta-glucosidase"/>
    <property type="match status" value="1"/>
</dbReference>
<evidence type="ECO:0000256" key="8">
    <source>
        <dbReference type="ARBA" id="ARBA00023277"/>
    </source>
</evidence>
<dbReference type="Gene3D" id="3.20.20.300">
    <property type="entry name" value="Glycoside hydrolase, family 3, N-terminal domain"/>
    <property type="match status" value="1"/>
</dbReference>
<dbReference type="SUPFAM" id="SSF51445">
    <property type="entry name" value="(Trans)glycosidases"/>
    <property type="match status" value="1"/>
</dbReference>
<organism evidence="13 14">
    <name type="scientific">Paenibacillus bovis</name>
    <dbReference type="NCBI Taxonomy" id="1616788"/>
    <lineage>
        <taxon>Bacteria</taxon>
        <taxon>Bacillati</taxon>
        <taxon>Bacillota</taxon>
        <taxon>Bacilli</taxon>
        <taxon>Bacillales</taxon>
        <taxon>Paenibacillaceae</taxon>
        <taxon>Paenibacillus</taxon>
    </lineage>
</organism>
<dbReference type="KEGG" id="pbv:AR543_12785"/>
<evidence type="ECO:0000256" key="4">
    <source>
        <dbReference type="ARBA" id="ARBA00012744"/>
    </source>
</evidence>
<dbReference type="SMART" id="SM01217">
    <property type="entry name" value="Fn3_like"/>
    <property type="match status" value="1"/>
</dbReference>
<dbReference type="PANTHER" id="PTHR42715:SF10">
    <property type="entry name" value="BETA-GLUCOSIDASE"/>
    <property type="match status" value="1"/>
</dbReference>
<name>A0A172ZNK5_9BACL</name>
<dbReference type="GO" id="GO:0005975">
    <property type="term" value="P:carbohydrate metabolic process"/>
    <property type="evidence" value="ECO:0007669"/>
    <property type="project" value="InterPro"/>
</dbReference>
<dbReference type="GO" id="GO:0008422">
    <property type="term" value="F:beta-glucosidase activity"/>
    <property type="evidence" value="ECO:0007669"/>
    <property type="project" value="UniProtKB-EC"/>
</dbReference>
<reference evidence="13 14" key="2">
    <citation type="journal article" date="2016" name="Int. J. Syst. Evol. Microbiol.">
        <title>Paenibacillus bovis sp. nov., isolated from raw yak (Bos grunniens) milk.</title>
        <authorList>
            <person name="Gao C."/>
            <person name="Han J."/>
            <person name="Liu Z."/>
            <person name="Xu X."/>
            <person name="Hang F."/>
            <person name="Wu Z."/>
        </authorList>
    </citation>
    <scope>NUCLEOTIDE SEQUENCE [LARGE SCALE GENOMIC DNA]</scope>
    <source>
        <strain evidence="13 14">BD3526</strain>
    </source>
</reference>
<protein>
    <recommendedName>
        <fullName evidence="10">Periplasmic beta-glucosidase</fullName>
        <ecNumber evidence="4">3.2.1.21</ecNumber>
    </recommendedName>
</protein>
<dbReference type="EC" id="3.2.1.21" evidence="4"/>
<accession>A0A172ZNK5</accession>
<keyword evidence="8" id="KW-0119">Carbohydrate metabolism</keyword>
<dbReference type="InterPro" id="IPR036881">
    <property type="entry name" value="Glyco_hydro_3_C_sf"/>
</dbReference>
<dbReference type="InterPro" id="IPR017853">
    <property type="entry name" value="GH"/>
</dbReference>
<keyword evidence="14" id="KW-1185">Reference proteome</keyword>
<evidence type="ECO:0000256" key="7">
    <source>
        <dbReference type="ARBA" id="ARBA00022801"/>
    </source>
</evidence>
<gene>
    <name evidence="13" type="ORF">AR543_12785</name>
</gene>
<comment type="subcellular location">
    <subcellularLocation>
        <location evidence="2">Periplasm</location>
    </subcellularLocation>
</comment>
<dbReference type="FunFam" id="2.60.40.10:FF:000495">
    <property type="entry name" value="Periplasmic beta-glucosidase"/>
    <property type="match status" value="1"/>
</dbReference>
<evidence type="ECO:0000256" key="6">
    <source>
        <dbReference type="ARBA" id="ARBA00022764"/>
    </source>
</evidence>
<evidence type="ECO:0000313" key="13">
    <source>
        <dbReference type="EMBL" id="ANF98790.1"/>
    </source>
</evidence>
<evidence type="ECO:0000256" key="9">
    <source>
        <dbReference type="ARBA" id="ARBA00023295"/>
    </source>
</evidence>
<evidence type="ECO:0000256" key="2">
    <source>
        <dbReference type="ARBA" id="ARBA00004418"/>
    </source>
</evidence>